<keyword evidence="2" id="KW-1133">Transmembrane helix</keyword>
<name>A0AAE0LJA7_9CHLO</name>
<feature type="transmembrane region" description="Helical" evidence="2">
    <location>
        <begin position="926"/>
        <end position="955"/>
    </location>
</feature>
<feature type="transmembrane region" description="Helical" evidence="2">
    <location>
        <begin position="1144"/>
        <end position="1168"/>
    </location>
</feature>
<dbReference type="AlphaFoldDB" id="A0AAE0LJA7"/>
<protein>
    <recommendedName>
        <fullName evidence="5">Polymorphic outer membrane protein</fullName>
    </recommendedName>
</protein>
<proteinExistence type="predicted"/>
<dbReference type="PANTHER" id="PTHR11319:SF35">
    <property type="entry name" value="OUTER MEMBRANE PROTEIN PMPC-RELATED"/>
    <property type="match status" value="1"/>
</dbReference>
<dbReference type="Proteomes" id="UP001190700">
    <property type="component" value="Unassembled WGS sequence"/>
</dbReference>
<dbReference type="InterPro" id="IPR011050">
    <property type="entry name" value="Pectin_lyase_fold/virulence"/>
</dbReference>
<organism evidence="3 4">
    <name type="scientific">Cymbomonas tetramitiformis</name>
    <dbReference type="NCBI Taxonomy" id="36881"/>
    <lineage>
        <taxon>Eukaryota</taxon>
        <taxon>Viridiplantae</taxon>
        <taxon>Chlorophyta</taxon>
        <taxon>Pyramimonadophyceae</taxon>
        <taxon>Pyramimonadales</taxon>
        <taxon>Pyramimonadaceae</taxon>
        <taxon>Cymbomonas</taxon>
    </lineage>
</organism>
<evidence type="ECO:0000256" key="1">
    <source>
        <dbReference type="SAM" id="MobiDB-lite"/>
    </source>
</evidence>
<evidence type="ECO:0008006" key="5">
    <source>
        <dbReference type="Google" id="ProtNLM"/>
    </source>
</evidence>
<feature type="non-terminal residue" evidence="3">
    <location>
        <position position="1"/>
    </location>
</feature>
<feature type="compositionally biased region" description="Basic and acidic residues" evidence="1">
    <location>
        <begin position="835"/>
        <end position="853"/>
    </location>
</feature>
<accession>A0AAE0LJA7</accession>
<keyword evidence="2" id="KW-0472">Membrane</keyword>
<keyword evidence="2" id="KW-0812">Transmembrane</keyword>
<reference evidence="3 4" key="1">
    <citation type="journal article" date="2015" name="Genome Biol. Evol.">
        <title>Comparative Genomics of a Bacterivorous Green Alga Reveals Evolutionary Causalities and Consequences of Phago-Mixotrophic Mode of Nutrition.</title>
        <authorList>
            <person name="Burns J.A."/>
            <person name="Paasch A."/>
            <person name="Narechania A."/>
            <person name="Kim E."/>
        </authorList>
    </citation>
    <scope>NUCLEOTIDE SEQUENCE [LARGE SCALE GENOMIC DNA]</scope>
    <source>
        <strain evidence="3 4">PLY_AMNH</strain>
    </source>
</reference>
<feature type="transmembrane region" description="Helical" evidence="2">
    <location>
        <begin position="879"/>
        <end position="906"/>
    </location>
</feature>
<feature type="transmembrane region" description="Helical" evidence="2">
    <location>
        <begin position="707"/>
        <end position="728"/>
    </location>
</feature>
<dbReference type="SUPFAM" id="SSF51126">
    <property type="entry name" value="Pectin lyase-like"/>
    <property type="match status" value="1"/>
</dbReference>
<feature type="region of interest" description="Disordered" evidence="1">
    <location>
        <begin position="831"/>
        <end position="859"/>
    </location>
</feature>
<evidence type="ECO:0000313" key="4">
    <source>
        <dbReference type="Proteomes" id="UP001190700"/>
    </source>
</evidence>
<evidence type="ECO:0000256" key="2">
    <source>
        <dbReference type="SAM" id="Phobius"/>
    </source>
</evidence>
<gene>
    <name evidence="3" type="ORF">CYMTET_5615</name>
</gene>
<dbReference type="PANTHER" id="PTHR11319">
    <property type="entry name" value="G PROTEIN-COUPLED RECEPTOR-RELATED"/>
    <property type="match status" value="1"/>
</dbReference>
<evidence type="ECO:0000313" key="3">
    <source>
        <dbReference type="EMBL" id="KAK3286849.1"/>
    </source>
</evidence>
<feature type="transmembrane region" description="Helical" evidence="2">
    <location>
        <begin position="639"/>
        <end position="660"/>
    </location>
</feature>
<comment type="caution">
    <text evidence="3">The sequence shown here is derived from an EMBL/GenBank/DDBJ whole genome shotgun (WGS) entry which is preliminary data.</text>
</comment>
<sequence>AERGGALVAEESDAIIQGATASGNTATEGGGLYARGSRVTVTDANLSANVAEYGGGGIYAKSSLLFIGANTTVEANSAQTGGGISLFKTAATITETVIANNRASYGGGMVLQDSDATFSNVTIQYCSAQWDGGGIYSWARSTADFSGGSVAGCVANRQGGAIKAEGVTTLVLNRTALAENRAGTDGGAVSVTGNGTIELVECQLAGNAAIGVGGALELAFHAVVALLRSSCVNNSARSGGAAIVATTSTLDVERSVFGGNAADIGGALYFQQPPPEPRPPLRQLHFDSNVAMLGPAIMWEYNATAAPVECHACTGAGAVLFASTARSYTVWQGEAPVGAEGISCASGAPFSPELSYRALDYYGNVTWRLDETAVLVEAEEDGTLLDGQTVALYNSAKRQGGGGAQFKELTPFGPPNTRLSLVFQPQTGDTTGTWGSVVVPVALNPCQVGEQYLADAKVCRKCSRGSLKLTNDSRPCTWCADFAATDMVECQGGAQYSLLDGAWGSLEAGLADCLEHDTVEECVLARVWRCDVSQGCVASGAARQNVNGSLHVAVETMCGDGYRNTAVLCGDCEASRYRDFSGECQGCFSSAWATAMQVLMYLAIMFGLVGLAMLMVNWIKRTATKLHRRGRMATNDKPWYSLLGSLMGNVQVVAQTMMIYNESAVPDVYRQTTQLLTFSFTRWLPLECVANVLGMDGSVVGGFYGEFILYAGMPFVVSAIFYLPILVLSRFDRAPLEQPASLSPGRKRSGSRKWSLASAQKASDMLRSAMFPQMETDGFTRTVRERSGGSRELGLAPRSLIKQAAAPVSFTHLMGPACGEIEMSSLKKGTLGSIDESKDSDAGGGAGEHKEGPAEGGALDGEVDGAEVAGLMLQLFHRIYLRILIFLHPVCATYMFALFNCRQIYLDSKQYWLELDTRVECFTSQWWLFSSMATVVVLVYVLLLPCCMAAVPWYLNQLKQVRQADTGNIVYVHERRLRAGPPPASAVEIVKNPLFLPHLPRGFGSSKDPRYHIISISTGLPVEVYPRYRLLDERVMETALADADWMIIWGPYLTPYKREMYAWVAFDMMRKVATTSMVTMVNFVRADYGLLYNSLATSAALAAHAYCQPFNESLLNRFQLAILGSQNVIVLLCIGESYEGTPVGSLVVGITILTIQAVLCGTVFLYYVRDMMHTHSDIIDSQMRNFHAVSGIARQKVVRLYSRVRSRRFASAA</sequence>
<feature type="transmembrane region" description="Helical" evidence="2">
    <location>
        <begin position="598"/>
        <end position="619"/>
    </location>
</feature>
<keyword evidence="4" id="KW-1185">Reference proteome</keyword>
<dbReference type="EMBL" id="LGRX02001109">
    <property type="protein sequence ID" value="KAK3286849.1"/>
    <property type="molecule type" value="Genomic_DNA"/>
</dbReference>